<dbReference type="OrthoDB" id="9798935at2"/>
<evidence type="ECO:0000313" key="1">
    <source>
        <dbReference type="EMBL" id="EKU78727.1"/>
    </source>
</evidence>
<name>K9DIV0_9FIRM</name>
<sequence>MANGEYPHVGAVASDDLPIGTKILIDGIMYIVKDRFGGGYTDRIDIYMESYEEAINFGRQHKEVEVLG</sequence>
<dbReference type="EMBL" id="AHAF01000003">
    <property type="protein sequence ID" value="EKU78727.1"/>
    <property type="molecule type" value="Genomic_DNA"/>
</dbReference>
<dbReference type="HOGENOM" id="CLU_2792865_0_0_9"/>
<accession>K9DIV0</accession>
<protein>
    <recommendedName>
        <fullName evidence="3">3D domain-containing protein</fullName>
    </recommendedName>
</protein>
<dbReference type="CDD" id="cd14667">
    <property type="entry name" value="3D_containing_proteins"/>
    <property type="match status" value="1"/>
</dbReference>
<evidence type="ECO:0008006" key="3">
    <source>
        <dbReference type="Google" id="ProtNLM"/>
    </source>
</evidence>
<dbReference type="eggNOG" id="COG3584">
    <property type="taxonomic scope" value="Bacteria"/>
</dbReference>
<keyword evidence="2" id="KW-1185">Reference proteome</keyword>
<dbReference type="Proteomes" id="UP000009891">
    <property type="component" value="Unassembled WGS sequence"/>
</dbReference>
<evidence type="ECO:0000313" key="2">
    <source>
        <dbReference type="Proteomes" id="UP000009891"/>
    </source>
</evidence>
<dbReference type="InterPro" id="IPR059180">
    <property type="entry name" value="3D_YorM"/>
</dbReference>
<gene>
    <name evidence="1" type="ORF">HMPREF9282_00524</name>
</gene>
<reference evidence="1 2" key="1">
    <citation type="submission" date="2012-09" db="EMBL/GenBank/DDBJ databases">
        <title>The Genome Sequence of Veillonella ratti ACS-216-V-COL6B.</title>
        <authorList>
            <consortium name="The Broad Institute Genome Sequencing Platform"/>
            <person name="Earl A."/>
            <person name="Ward D."/>
            <person name="Feldgarden M."/>
            <person name="Gevers D."/>
            <person name="Saerens B."/>
            <person name="Vaneechoutte M."/>
            <person name="Walker B."/>
            <person name="Young S.K."/>
            <person name="Zeng Q."/>
            <person name="Gargeya S."/>
            <person name="Fitzgerald M."/>
            <person name="Haas B."/>
            <person name="Abouelleil A."/>
            <person name="Alvarado L."/>
            <person name="Arachchi H.M."/>
            <person name="Berlin A."/>
            <person name="Chapman S.B."/>
            <person name="Goldberg J."/>
            <person name="Griggs A."/>
            <person name="Gujja S."/>
            <person name="Hansen M."/>
            <person name="Howarth C."/>
            <person name="Imamovic A."/>
            <person name="Larimer J."/>
            <person name="McCowen C."/>
            <person name="Montmayeur A."/>
            <person name="Murphy C."/>
            <person name="Neiman D."/>
            <person name="Pearson M."/>
            <person name="Priest M."/>
            <person name="Roberts A."/>
            <person name="Saif S."/>
            <person name="Shea T."/>
            <person name="Sisk P."/>
            <person name="Sykes S."/>
            <person name="Wortman J."/>
            <person name="Nusbaum C."/>
            <person name="Birren B."/>
        </authorList>
    </citation>
    <scope>NUCLEOTIDE SEQUENCE [LARGE SCALE GENOMIC DNA]</scope>
    <source>
        <strain evidence="1 2">ACS-216-V-Col6b</strain>
    </source>
</reference>
<dbReference type="RefSeq" id="WP_006555424.1">
    <property type="nucleotide sequence ID" value="NZ_JH992936.1"/>
</dbReference>
<comment type="caution">
    <text evidence="1">The sequence shown here is derived from an EMBL/GenBank/DDBJ whole genome shotgun (WGS) entry which is preliminary data.</text>
</comment>
<dbReference type="STRING" id="883156.HMPREF9282_00524"/>
<dbReference type="PATRIC" id="fig|883156.3.peg.518"/>
<organism evidence="1 2">
    <name type="scientific">Veillonella seminalis ACS-216-V-Col6b</name>
    <dbReference type="NCBI Taxonomy" id="883156"/>
    <lineage>
        <taxon>Bacteria</taxon>
        <taxon>Bacillati</taxon>
        <taxon>Bacillota</taxon>
        <taxon>Negativicutes</taxon>
        <taxon>Veillonellales</taxon>
        <taxon>Veillonellaceae</taxon>
        <taxon>Veillonella</taxon>
    </lineage>
</organism>
<proteinExistence type="predicted"/>
<dbReference type="AlphaFoldDB" id="K9DIV0"/>